<dbReference type="KEGG" id="prr:AT705_24425"/>
<protein>
    <recommendedName>
        <fullName evidence="2">Lcl C-terminal domain-containing protein</fullName>
    </recommendedName>
</protein>
<dbReference type="RefSeq" id="WP_058798946.1">
    <property type="nucleotide sequence ID" value="NZ_CP013613.1"/>
</dbReference>
<evidence type="ECO:0000256" key="1">
    <source>
        <dbReference type="SAM" id="SignalP"/>
    </source>
</evidence>
<reference evidence="3 4" key="1">
    <citation type="submission" date="2015-12" db="EMBL/GenBank/DDBJ databases">
        <title>Complete genome sequence of Pseudoalteromonas rubra SCSIO 6842, harboring a conjugative plasmid.</title>
        <authorList>
            <person name="Li B."/>
            <person name="Wang X."/>
        </authorList>
    </citation>
    <scope>NUCLEOTIDE SEQUENCE [LARGE SCALE GENOMIC DNA]</scope>
    <source>
        <strain evidence="3 4">SCSIO 6842</strain>
        <plasmid evidence="4">Plasmid pMBL6842</plasmid>
    </source>
</reference>
<sequence>MKRMTLTLTLLLTCYAPLSAAQSCKPDQILPTQPEGQFLDNGDGTVTDIVNGLMWTKCSLGQTYVDGECQGTPTNYTTWQSALVAASRNQTYAQKGQWRLPNIKELGSLVERSCVAPAINLGTFPSTPSAAYWSNTFDADQVNQAAGIKGRIVDFTDGTEFLTDVSLHRLVRMVRDLTAQ</sequence>
<dbReference type="Proteomes" id="UP000069015">
    <property type="component" value="Plasmid pMBL6842"/>
</dbReference>
<feature type="signal peptide" evidence="1">
    <location>
        <begin position="1"/>
        <end position="20"/>
    </location>
</feature>
<geneLocation type="plasmid" evidence="3 4">
    <name>pMBL6842</name>
</geneLocation>
<dbReference type="AlphaFoldDB" id="A0A0U3IDC7"/>
<dbReference type="EMBL" id="CP013613">
    <property type="protein sequence ID" value="ALU46111.1"/>
    <property type="molecule type" value="Genomic_DNA"/>
</dbReference>
<dbReference type="PANTHER" id="PTHR35812:SF1">
    <property type="entry name" value="LIPOPROTEIN"/>
    <property type="match status" value="1"/>
</dbReference>
<dbReference type="PROSITE" id="PS51257">
    <property type="entry name" value="PROKAR_LIPOPROTEIN"/>
    <property type="match status" value="1"/>
</dbReference>
<evidence type="ECO:0000313" key="4">
    <source>
        <dbReference type="Proteomes" id="UP000069015"/>
    </source>
</evidence>
<dbReference type="Pfam" id="PF07603">
    <property type="entry name" value="Lcl_C"/>
    <property type="match status" value="1"/>
</dbReference>
<keyword evidence="3" id="KW-0614">Plasmid</keyword>
<gene>
    <name evidence="3" type="ORF">AT705_24425</name>
</gene>
<name>A0A0U3IDC7_9GAMM</name>
<evidence type="ECO:0000259" key="2">
    <source>
        <dbReference type="Pfam" id="PF07603"/>
    </source>
</evidence>
<dbReference type="InterPro" id="IPR011460">
    <property type="entry name" value="Lcl_C"/>
</dbReference>
<feature type="chain" id="PRO_5006839938" description="Lcl C-terminal domain-containing protein" evidence="1">
    <location>
        <begin position="21"/>
        <end position="180"/>
    </location>
</feature>
<organism evidence="3 4">
    <name type="scientific">Pseudoalteromonas rubra</name>
    <dbReference type="NCBI Taxonomy" id="43658"/>
    <lineage>
        <taxon>Bacteria</taxon>
        <taxon>Pseudomonadati</taxon>
        <taxon>Pseudomonadota</taxon>
        <taxon>Gammaproteobacteria</taxon>
        <taxon>Alteromonadales</taxon>
        <taxon>Pseudoalteromonadaceae</taxon>
        <taxon>Pseudoalteromonas</taxon>
    </lineage>
</organism>
<feature type="domain" description="Lcl C-terminal" evidence="2">
    <location>
        <begin position="44"/>
        <end position="175"/>
    </location>
</feature>
<accession>A0A0U3IDC7</accession>
<evidence type="ECO:0000313" key="3">
    <source>
        <dbReference type="EMBL" id="ALU46111.1"/>
    </source>
</evidence>
<keyword evidence="1" id="KW-0732">Signal</keyword>
<dbReference type="PANTHER" id="PTHR35812">
    <property type="entry name" value="LIPOPROTEIN"/>
    <property type="match status" value="1"/>
</dbReference>
<proteinExistence type="predicted"/>